<keyword evidence="3" id="KW-1185">Reference proteome</keyword>
<protein>
    <submittedName>
        <fullName evidence="2">Uncharacterized protein</fullName>
    </submittedName>
</protein>
<evidence type="ECO:0000256" key="1">
    <source>
        <dbReference type="SAM" id="SignalP"/>
    </source>
</evidence>
<sequence>MRRALKAVVCLGLSLSLGFSTVAFGAEKKEGISSEVVNKRGQLSSEVQKVKDIQGFNTAQSTKVSKKSKSVRSVANLKAYHINTRASINAINKKIENGQFNVASPITGSNQLISNIYMPTKGKLCVKFSNVYVTSTGVPTQTPANCTVTLTDSKGNFVASGYSDEGTVIANYVNEGTYRLTVSSPYNSSVATGYIPFYYSSNNGNLSGTAKYIAGNGGNNYQNFSVSKRSQVWTDLVSDKGYSLKSHIEKKSGKKWVRVTDQKYSYNSNLRKYHALSKGSYRLVISGTSKYDIFTARYGKKAYTGKYATKKSKSKSISRKKSKTNVLTASDAKKKTHWYKFKVSKRRSTQFKVTTYNSSGSVTATLYKGKKKLSSRTAYSPSYITFKGKLSKGTYYVKVTKNTKNTSGKYIVKYVK</sequence>
<evidence type="ECO:0000313" key="3">
    <source>
        <dbReference type="Proteomes" id="UP000298653"/>
    </source>
</evidence>
<organism evidence="2 3">
    <name type="scientific">Anaerostipes rhamnosivorans</name>
    <dbReference type="NCBI Taxonomy" id="1229621"/>
    <lineage>
        <taxon>Bacteria</taxon>
        <taxon>Bacillati</taxon>
        <taxon>Bacillota</taxon>
        <taxon>Clostridia</taxon>
        <taxon>Lachnospirales</taxon>
        <taxon>Lachnospiraceae</taxon>
        <taxon>Anaerostipes</taxon>
    </lineage>
</organism>
<dbReference type="KEGG" id="arf:AR1Y2_2973"/>
<dbReference type="RefSeq" id="WP_137329658.1">
    <property type="nucleotide sequence ID" value="NZ_CP040058.1"/>
</dbReference>
<feature type="chain" id="PRO_5020956443" evidence="1">
    <location>
        <begin position="26"/>
        <end position="416"/>
    </location>
</feature>
<gene>
    <name evidence="2" type="ORF">AR1Y2_2973</name>
</gene>
<dbReference type="Proteomes" id="UP000298653">
    <property type="component" value="Chromosome"/>
</dbReference>
<feature type="signal peptide" evidence="1">
    <location>
        <begin position="1"/>
        <end position="25"/>
    </location>
</feature>
<reference evidence="2 3" key="1">
    <citation type="submission" date="2019-05" db="EMBL/GenBank/DDBJ databases">
        <title>Complete genome sequencing of Anaerostipes rhamnosivorans.</title>
        <authorList>
            <person name="Bui T.P.N."/>
            <person name="de Vos W.M."/>
        </authorList>
    </citation>
    <scope>NUCLEOTIDE SEQUENCE [LARGE SCALE GENOMIC DNA]</scope>
    <source>
        <strain evidence="2 3">1y2</strain>
    </source>
</reference>
<accession>A0A4P8IHW1</accession>
<evidence type="ECO:0000313" key="2">
    <source>
        <dbReference type="EMBL" id="QCP36427.1"/>
    </source>
</evidence>
<name>A0A4P8IHW1_9FIRM</name>
<dbReference type="EMBL" id="CP040058">
    <property type="protein sequence ID" value="QCP36427.1"/>
    <property type="molecule type" value="Genomic_DNA"/>
</dbReference>
<keyword evidence="1" id="KW-0732">Signal</keyword>
<dbReference type="AlphaFoldDB" id="A0A4P8IHW1"/>
<dbReference type="OrthoDB" id="2049816at2"/>
<dbReference type="Gene3D" id="2.60.120.380">
    <property type="match status" value="1"/>
</dbReference>
<proteinExistence type="predicted"/>